<name>A0A939G3Y2_9BACT</name>
<gene>
    <name evidence="1" type="ORF">J2I48_04195</name>
</gene>
<proteinExistence type="predicted"/>
<evidence type="ECO:0000313" key="1">
    <source>
        <dbReference type="EMBL" id="MBO0930179.1"/>
    </source>
</evidence>
<comment type="caution">
    <text evidence="1">The sequence shown here is derived from an EMBL/GenBank/DDBJ whole genome shotgun (WGS) entry which is preliminary data.</text>
</comment>
<organism evidence="1 2">
    <name type="scientific">Fibrella aquatilis</name>
    <dbReference type="NCBI Taxonomy" id="2817059"/>
    <lineage>
        <taxon>Bacteria</taxon>
        <taxon>Pseudomonadati</taxon>
        <taxon>Bacteroidota</taxon>
        <taxon>Cytophagia</taxon>
        <taxon>Cytophagales</taxon>
        <taxon>Spirosomataceae</taxon>
        <taxon>Fibrella</taxon>
    </lineage>
</organism>
<dbReference type="Proteomes" id="UP000664795">
    <property type="component" value="Unassembled WGS sequence"/>
</dbReference>
<protein>
    <submittedName>
        <fullName evidence="1">Uncharacterized protein</fullName>
    </submittedName>
</protein>
<keyword evidence="2" id="KW-1185">Reference proteome</keyword>
<evidence type="ECO:0000313" key="2">
    <source>
        <dbReference type="Proteomes" id="UP000664795"/>
    </source>
</evidence>
<accession>A0A939G3Y2</accession>
<dbReference type="RefSeq" id="WP_207334137.1">
    <property type="nucleotide sequence ID" value="NZ_JAFMYU010000002.1"/>
</dbReference>
<sequence>MSAHVATETLLDKAQVLNSIRELPEKVSADALIEHILFMQSVASGIEQASLGHITPHEQAMLEIRSWRK</sequence>
<dbReference type="AlphaFoldDB" id="A0A939G3Y2"/>
<reference evidence="1 2" key="1">
    <citation type="submission" date="2021-03" db="EMBL/GenBank/DDBJ databases">
        <title>Fibrella sp. HMF5036 genome sequencing and assembly.</title>
        <authorList>
            <person name="Kang H."/>
            <person name="Kim H."/>
            <person name="Bae S."/>
            <person name="Joh K."/>
        </authorList>
    </citation>
    <scope>NUCLEOTIDE SEQUENCE [LARGE SCALE GENOMIC DNA]</scope>
    <source>
        <strain evidence="1 2">HMF5036</strain>
    </source>
</reference>
<dbReference type="EMBL" id="JAFMYU010000002">
    <property type="protein sequence ID" value="MBO0930179.1"/>
    <property type="molecule type" value="Genomic_DNA"/>
</dbReference>